<reference evidence="2" key="1">
    <citation type="submission" date="2021-06" db="EMBL/GenBank/DDBJ databases">
        <title>Genome sequence of Cutibacterium modestum strain KB17-24694.</title>
        <authorList>
            <person name="Dekio I."/>
            <person name="Asahina A."/>
            <person name="Nishida M."/>
        </authorList>
    </citation>
    <scope>NUCLEOTIDE SEQUENCE</scope>
    <source>
        <strain evidence="2">KB17-24694</strain>
    </source>
</reference>
<evidence type="ECO:0000256" key="1">
    <source>
        <dbReference type="SAM" id="MobiDB-lite"/>
    </source>
</evidence>
<organism evidence="2 3">
    <name type="scientific">Cutibacterium modestum</name>
    <dbReference type="NCBI Taxonomy" id="2559073"/>
    <lineage>
        <taxon>Bacteria</taxon>
        <taxon>Bacillati</taxon>
        <taxon>Actinomycetota</taxon>
        <taxon>Actinomycetes</taxon>
        <taxon>Propionibacteriales</taxon>
        <taxon>Propionibacteriaceae</taxon>
        <taxon>Cutibacterium</taxon>
    </lineage>
</organism>
<proteinExistence type="predicted"/>
<dbReference type="AlphaFoldDB" id="A0AAD1KRI7"/>
<sequence length="54" mass="6153">MWDHPWEQKAAAEDPHSAWEQAWACHQHTEESVFVPDVSDTSSDTAPPHPDTQK</sequence>
<gene>
    <name evidence="2" type="ORF">KB1_17900</name>
</gene>
<feature type="region of interest" description="Disordered" evidence="1">
    <location>
        <begin position="35"/>
        <end position="54"/>
    </location>
</feature>
<evidence type="ECO:0000313" key="2">
    <source>
        <dbReference type="EMBL" id="BCY25800.1"/>
    </source>
</evidence>
<name>A0AAD1KRI7_9ACTN</name>
<dbReference type="Proteomes" id="UP000825072">
    <property type="component" value="Chromosome 1"/>
</dbReference>
<accession>A0AAD1KRI7</accession>
<evidence type="ECO:0000313" key="3">
    <source>
        <dbReference type="Proteomes" id="UP000825072"/>
    </source>
</evidence>
<protein>
    <submittedName>
        <fullName evidence="2">Uncharacterized protein</fullName>
    </submittedName>
</protein>
<dbReference type="EMBL" id="AP024747">
    <property type="protein sequence ID" value="BCY25800.1"/>
    <property type="molecule type" value="Genomic_DNA"/>
</dbReference>